<feature type="domain" description="Methyltransferase type 12" evidence="1">
    <location>
        <begin position="53"/>
        <end position="152"/>
    </location>
</feature>
<dbReference type="AlphaFoldDB" id="A0A955L142"/>
<dbReference type="InterPro" id="IPR029063">
    <property type="entry name" value="SAM-dependent_MTases_sf"/>
</dbReference>
<protein>
    <submittedName>
        <fullName evidence="2">Class I SAM-dependent methyltransferase</fullName>
    </submittedName>
</protein>
<dbReference type="CDD" id="cd02440">
    <property type="entry name" value="AdoMet_MTases"/>
    <property type="match status" value="1"/>
</dbReference>
<dbReference type="PANTHER" id="PTHR43861">
    <property type="entry name" value="TRANS-ACONITATE 2-METHYLTRANSFERASE-RELATED"/>
    <property type="match status" value="1"/>
</dbReference>
<dbReference type="EMBL" id="JAGQLL010000039">
    <property type="protein sequence ID" value="MCA9380206.1"/>
    <property type="molecule type" value="Genomic_DNA"/>
</dbReference>
<dbReference type="GO" id="GO:0008168">
    <property type="term" value="F:methyltransferase activity"/>
    <property type="evidence" value="ECO:0007669"/>
    <property type="project" value="UniProtKB-KW"/>
</dbReference>
<dbReference type="Gene3D" id="3.40.50.150">
    <property type="entry name" value="Vaccinia Virus protein VP39"/>
    <property type="match status" value="1"/>
</dbReference>
<proteinExistence type="predicted"/>
<name>A0A955L142_9BACT</name>
<dbReference type="Pfam" id="PF08242">
    <property type="entry name" value="Methyltransf_12"/>
    <property type="match status" value="1"/>
</dbReference>
<reference evidence="2" key="2">
    <citation type="journal article" date="2021" name="Microbiome">
        <title>Successional dynamics and alternative stable states in a saline activated sludge microbial community over 9 years.</title>
        <authorList>
            <person name="Wang Y."/>
            <person name="Ye J."/>
            <person name="Ju F."/>
            <person name="Liu L."/>
            <person name="Boyd J.A."/>
            <person name="Deng Y."/>
            <person name="Parks D.H."/>
            <person name="Jiang X."/>
            <person name="Yin X."/>
            <person name="Woodcroft B.J."/>
            <person name="Tyson G.W."/>
            <person name="Hugenholtz P."/>
            <person name="Polz M.F."/>
            <person name="Zhang T."/>
        </authorList>
    </citation>
    <scope>NUCLEOTIDE SEQUENCE</scope>
    <source>
        <strain evidence="2">HKST-UBA15</strain>
    </source>
</reference>
<evidence type="ECO:0000259" key="1">
    <source>
        <dbReference type="Pfam" id="PF08242"/>
    </source>
</evidence>
<organism evidence="2 3">
    <name type="scientific">Candidatus Dojkabacteria bacterium</name>
    <dbReference type="NCBI Taxonomy" id="2099670"/>
    <lineage>
        <taxon>Bacteria</taxon>
        <taxon>Candidatus Dojkabacteria</taxon>
    </lineage>
</organism>
<dbReference type="Proteomes" id="UP000745577">
    <property type="component" value="Unassembled WGS sequence"/>
</dbReference>
<gene>
    <name evidence="2" type="ORF">KC675_03440</name>
</gene>
<keyword evidence="2" id="KW-0489">Methyltransferase</keyword>
<sequence>MKDDIRQKLIELNRIFYEKNATEFSNTRNYYWKGWQKAWEIVKTYNPNIKNVLDVGCGNGRFLSFLRENNDNFKYLGIDHSSNFITECQNKLADENSYFMRFDIANDDFTKIAYEKYDLILLIAVLHHFPGNSNRLELIKQLSELLNPNGIIILTFWDFMRENRMQSRIFPWSLSNFDKKDLEEGDHLLKWSDSTDTQRYCHHFSEEEKQSIIRNSHLRPLARYTSDSDNTYVIMQKA</sequence>
<evidence type="ECO:0000313" key="2">
    <source>
        <dbReference type="EMBL" id="MCA9380206.1"/>
    </source>
</evidence>
<accession>A0A955L142</accession>
<reference evidence="2" key="1">
    <citation type="submission" date="2020-04" db="EMBL/GenBank/DDBJ databases">
        <authorList>
            <person name="Zhang T."/>
        </authorList>
    </citation>
    <scope>NUCLEOTIDE SEQUENCE</scope>
    <source>
        <strain evidence="2">HKST-UBA15</strain>
    </source>
</reference>
<dbReference type="GO" id="GO:0032259">
    <property type="term" value="P:methylation"/>
    <property type="evidence" value="ECO:0007669"/>
    <property type="project" value="UniProtKB-KW"/>
</dbReference>
<dbReference type="InterPro" id="IPR013217">
    <property type="entry name" value="Methyltransf_12"/>
</dbReference>
<comment type="caution">
    <text evidence="2">The sequence shown here is derived from an EMBL/GenBank/DDBJ whole genome shotgun (WGS) entry which is preliminary data.</text>
</comment>
<keyword evidence="2" id="KW-0808">Transferase</keyword>
<evidence type="ECO:0000313" key="3">
    <source>
        <dbReference type="Proteomes" id="UP000745577"/>
    </source>
</evidence>
<dbReference type="SUPFAM" id="SSF53335">
    <property type="entry name" value="S-adenosyl-L-methionine-dependent methyltransferases"/>
    <property type="match status" value="1"/>
</dbReference>